<proteinExistence type="predicted"/>
<sequence length="44" mass="5435">MSARFPLFFLFLHVVSEIKFSILKYYTISVIYYIYEHLKEDKIK</sequence>
<organism evidence="1">
    <name type="scientific">Myoviridae sp. ctIty1</name>
    <dbReference type="NCBI Taxonomy" id="2827673"/>
    <lineage>
        <taxon>Viruses</taxon>
        <taxon>Duplodnaviria</taxon>
        <taxon>Heunggongvirae</taxon>
        <taxon>Uroviricota</taxon>
        <taxon>Caudoviricetes</taxon>
    </lineage>
</organism>
<dbReference type="EMBL" id="BK032823">
    <property type="protein sequence ID" value="DAF62376.1"/>
    <property type="molecule type" value="Genomic_DNA"/>
</dbReference>
<accession>A0A8S5TGV8</accession>
<name>A0A8S5TGV8_9CAUD</name>
<reference evidence="1" key="1">
    <citation type="journal article" date="2021" name="Proc. Natl. Acad. Sci. U.S.A.">
        <title>A Catalog of Tens of Thousands of Viruses from Human Metagenomes Reveals Hidden Associations with Chronic Diseases.</title>
        <authorList>
            <person name="Tisza M.J."/>
            <person name="Buck C.B."/>
        </authorList>
    </citation>
    <scope>NUCLEOTIDE SEQUENCE</scope>
    <source>
        <strain evidence="1">CtIty1</strain>
    </source>
</reference>
<evidence type="ECO:0000313" key="1">
    <source>
        <dbReference type="EMBL" id="DAF62376.1"/>
    </source>
</evidence>
<protein>
    <submittedName>
        <fullName evidence="1">Uncharacterized protein</fullName>
    </submittedName>
</protein>